<dbReference type="GO" id="GO:0022625">
    <property type="term" value="C:cytosolic large ribosomal subunit"/>
    <property type="evidence" value="ECO:0007669"/>
    <property type="project" value="TreeGrafter"/>
</dbReference>
<evidence type="ECO:0000313" key="9">
    <source>
        <dbReference type="Proteomes" id="UP000538292"/>
    </source>
</evidence>
<evidence type="ECO:0000256" key="5">
    <source>
        <dbReference type="HAMAP-Rule" id="MF_01366"/>
    </source>
</evidence>
<proteinExistence type="inferred from homology"/>
<dbReference type="CDD" id="cd00392">
    <property type="entry name" value="Ribosomal_L13"/>
    <property type="match status" value="1"/>
</dbReference>
<keyword evidence="3 5" id="KW-0687">Ribonucleoprotein</keyword>
<dbReference type="InterPro" id="IPR005823">
    <property type="entry name" value="Ribosomal_uL13_bac-type"/>
</dbReference>
<dbReference type="AlphaFoldDB" id="A0A7W2AS34"/>
<gene>
    <name evidence="5 7 8" type="primary">rplM</name>
    <name evidence="8" type="ORF">H2C83_12915</name>
</gene>
<dbReference type="GO" id="GO:0003735">
    <property type="term" value="F:structural constituent of ribosome"/>
    <property type="evidence" value="ECO:0007669"/>
    <property type="project" value="InterPro"/>
</dbReference>
<comment type="function">
    <text evidence="5 7">This protein is one of the early assembly proteins of the 50S ribosomal subunit, although it is not seen to bind rRNA by itself. It is important during the early stages of 50S assembly.</text>
</comment>
<evidence type="ECO:0000256" key="7">
    <source>
        <dbReference type="RuleBase" id="RU003878"/>
    </source>
</evidence>
<dbReference type="InterPro" id="IPR005822">
    <property type="entry name" value="Ribosomal_uL13"/>
</dbReference>
<accession>A0A7W2AS34</accession>
<evidence type="ECO:0000313" key="8">
    <source>
        <dbReference type="EMBL" id="MBA4603203.1"/>
    </source>
</evidence>
<dbReference type="GO" id="GO:0003729">
    <property type="term" value="F:mRNA binding"/>
    <property type="evidence" value="ECO:0007669"/>
    <property type="project" value="TreeGrafter"/>
</dbReference>
<name>A0A7W2AS34_9BACL</name>
<dbReference type="Proteomes" id="UP000538292">
    <property type="component" value="Unassembled WGS sequence"/>
</dbReference>
<dbReference type="Pfam" id="PF00572">
    <property type="entry name" value="Ribosomal_L13"/>
    <property type="match status" value="1"/>
</dbReference>
<keyword evidence="2 5" id="KW-0689">Ribosomal protein</keyword>
<comment type="subunit">
    <text evidence="5">Part of the 50S ribosomal subunit.</text>
</comment>
<dbReference type="GO" id="GO:0017148">
    <property type="term" value="P:negative regulation of translation"/>
    <property type="evidence" value="ECO:0007669"/>
    <property type="project" value="TreeGrafter"/>
</dbReference>
<evidence type="ECO:0000256" key="4">
    <source>
        <dbReference type="ARBA" id="ARBA00035201"/>
    </source>
</evidence>
<dbReference type="InterPro" id="IPR023563">
    <property type="entry name" value="Ribosomal_uL13_CS"/>
</dbReference>
<dbReference type="Gene3D" id="3.90.1180.10">
    <property type="entry name" value="Ribosomal protein L13"/>
    <property type="match status" value="1"/>
</dbReference>
<keyword evidence="9" id="KW-1185">Reference proteome</keyword>
<reference evidence="8 9" key="1">
    <citation type="submission" date="2020-07" db="EMBL/GenBank/DDBJ databases">
        <title>Thermoactinomyces phylogeny.</title>
        <authorList>
            <person name="Dunlap C."/>
        </authorList>
    </citation>
    <scope>NUCLEOTIDE SEQUENCE [LARGE SCALE GENOMIC DNA]</scope>
    <source>
        <strain evidence="8 9">AMNI-1</strain>
    </source>
</reference>
<comment type="caution">
    <text evidence="8">The sequence shown here is derived from an EMBL/GenBank/DDBJ whole genome shotgun (WGS) entry which is preliminary data.</text>
</comment>
<dbReference type="InterPro" id="IPR036899">
    <property type="entry name" value="Ribosomal_uL13_sf"/>
</dbReference>
<evidence type="ECO:0000256" key="6">
    <source>
        <dbReference type="RuleBase" id="RU003877"/>
    </source>
</evidence>
<dbReference type="EMBL" id="JACEOL010000042">
    <property type="protein sequence ID" value="MBA4603203.1"/>
    <property type="molecule type" value="Genomic_DNA"/>
</dbReference>
<sequence>MRTTYMAKPNEVERKWYVVDAKGKRLGRLASEIAILLRGKHKPEFTPHVDTGDFVIVINANQVELTGKKWAKKMYYRHSQYPGGLKATPAHEMRDKHPERLIQFAVKGMLPKGRLGRQQLKKLKVYAGSEHPHQAQQPVEWELRG</sequence>
<evidence type="ECO:0000256" key="2">
    <source>
        <dbReference type="ARBA" id="ARBA00022980"/>
    </source>
</evidence>
<protein>
    <recommendedName>
        <fullName evidence="4 5">Large ribosomal subunit protein uL13</fullName>
    </recommendedName>
</protein>
<dbReference type="SUPFAM" id="SSF52161">
    <property type="entry name" value="Ribosomal protein L13"/>
    <property type="match status" value="1"/>
</dbReference>
<dbReference type="HAMAP" id="MF_01366">
    <property type="entry name" value="Ribosomal_uL13"/>
    <property type="match status" value="1"/>
</dbReference>
<evidence type="ECO:0000256" key="3">
    <source>
        <dbReference type="ARBA" id="ARBA00023274"/>
    </source>
</evidence>
<dbReference type="PIRSF" id="PIRSF002181">
    <property type="entry name" value="Ribosomal_L13"/>
    <property type="match status" value="1"/>
</dbReference>
<dbReference type="PANTHER" id="PTHR11545">
    <property type="entry name" value="RIBOSOMAL PROTEIN L13"/>
    <property type="match status" value="1"/>
</dbReference>
<dbReference type="RefSeq" id="WP_181741498.1">
    <property type="nucleotide sequence ID" value="NZ_JACEOL010000042.1"/>
</dbReference>
<dbReference type="PANTHER" id="PTHR11545:SF2">
    <property type="entry name" value="LARGE RIBOSOMAL SUBUNIT PROTEIN UL13M"/>
    <property type="match status" value="1"/>
</dbReference>
<dbReference type="GO" id="GO:0006412">
    <property type="term" value="P:translation"/>
    <property type="evidence" value="ECO:0007669"/>
    <property type="project" value="UniProtKB-UniRule"/>
</dbReference>
<dbReference type="NCBIfam" id="TIGR01066">
    <property type="entry name" value="rplM_bact"/>
    <property type="match status" value="1"/>
</dbReference>
<organism evidence="8 9">
    <name type="scientific">Thermoactinomyces mirandus</name>
    <dbReference type="NCBI Taxonomy" id="2756294"/>
    <lineage>
        <taxon>Bacteria</taxon>
        <taxon>Bacillati</taxon>
        <taxon>Bacillota</taxon>
        <taxon>Bacilli</taxon>
        <taxon>Bacillales</taxon>
        <taxon>Thermoactinomycetaceae</taxon>
        <taxon>Thermoactinomyces</taxon>
    </lineage>
</organism>
<evidence type="ECO:0000256" key="1">
    <source>
        <dbReference type="ARBA" id="ARBA00006227"/>
    </source>
</evidence>
<comment type="similarity">
    <text evidence="1 5 6">Belongs to the universal ribosomal protein uL13 family.</text>
</comment>
<dbReference type="FunFam" id="3.90.1180.10:FF:000001">
    <property type="entry name" value="50S ribosomal protein L13"/>
    <property type="match status" value="1"/>
</dbReference>
<dbReference type="PROSITE" id="PS00783">
    <property type="entry name" value="RIBOSOMAL_L13"/>
    <property type="match status" value="1"/>
</dbReference>